<dbReference type="Pfam" id="PF12625">
    <property type="entry name" value="Arabinose_bd"/>
    <property type="match status" value="1"/>
</dbReference>
<dbReference type="RefSeq" id="WP_369454028.1">
    <property type="nucleotide sequence ID" value="NZ_JBGCUO010000001.1"/>
</dbReference>
<evidence type="ECO:0000256" key="1">
    <source>
        <dbReference type="ARBA" id="ARBA00023015"/>
    </source>
</evidence>
<dbReference type="InterPro" id="IPR018060">
    <property type="entry name" value="HTH_AraC"/>
</dbReference>
<dbReference type="PROSITE" id="PS00041">
    <property type="entry name" value="HTH_ARAC_FAMILY_1"/>
    <property type="match status" value="1"/>
</dbReference>
<evidence type="ECO:0000313" key="5">
    <source>
        <dbReference type="EMBL" id="MEY1660786.1"/>
    </source>
</evidence>
<dbReference type="InterPro" id="IPR009057">
    <property type="entry name" value="Homeodomain-like_sf"/>
</dbReference>
<proteinExistence type="predicted"/>
<protein>
    <submittedName>
        <fullName evidence="5">AraC family transcriptional regulator ligand-binding domain-containing protein</fullName>
    </submittedName>
</protein>
<keyword evidence="3" id="KW-0804">Transcription</keyword>
<sequence length="347" mass="38219">MTATSPSDDWISTRHLQQLLRHAGGLRPVVEALLAEVGLSPAELLHGDGTVPVSQVEALLELAERRFNEPAMGLRLASTLQPAALGVLGLLVQTCDSFGDAIQTVIRFNGLLSSFGETAIEFTPGRVSVKWRCRSGGPRLRRHASEYVLGLFVSFARHLIGDQARPSAVNLPHPSGSNAARSAAETFFDCPVHYAQPLAEVSLDARLLNLPLAHSDPGLRRTLEQHAQTMLEQVPMAPSLPDQVRRLLRDALEHGKPQRELIAEQLGLSGRTLHRHLEDAGTGFQEILEQERLRLAEQTLAHTRLPLKKIADQLGFQSPQTFIRWFRKQRGCTPAAWRAQADTTTPL</sequence>
<dbReference type="PANTHER" id="PTHR47894:SF1">
    <property type="entry name" value="HTH-TYPE TRANSCRIPTIONAL REGULATOR VQSM"/>
    <property type="match status" value="1"/>
</dbReference>
<name>A0ABV4AD59_9GAMM</name>
<gene>
    <name evidence="5" type="ORF">AB5I84_01325</name>
</gene>
<accession>A0ABV4AD59</accession>
<dbReference type="PANTHER" id="PTHR47894">
    <property type="entry name" value="HTH-TYPE TRANSCRIPTIONAL REGULATOR GADX"/>
    <property type="match status" value="1"/>
</dbReference>
<dbReference type="Proteomes" id="UP001562065">
    <property type="component" value="Unassembled WGS sequence"/>
</dbReference>
<keyword evidence="1" id="KW-0805">Transcription regulation</keyword>
<reference evidence="5 6" key="1">
    <citation type="submission" date="2024-07" db="EMBL/GenBank/DDBJ databases">
        <authorList>
            <person name="Ren Q."/>
        </authorList>
    </citation>
    <scope>NUCLEOTIDE SEQUENCE [LARGE SCALE GENOMIC DNA]</scope>
    <source>
        <strain evidence="5 6">REN37</strain>
    </source>
</reference>
<dbReference type="Gene3D" id="1.10.10.60">
    <property type="entry name" value="Homeodomain-like"/>
    <property type="match status" value="1"/>
</dbReference>
<comment type="caution">
    <text evidence="5">The sequence shown here is derived from an EMBL/GenBank/DDBJ whole genome shotgun (WGS) entry which is preliminary data.</text>
</comment>
<evidence type="ECO:0000313" key="6">
    <source>
        <dbReference type="Proteomes" id="UP001562065"/>
    </source>
</evidence>
<dbReference type="Pfam" id="PF12833">
    <property type="entry name" value="HTH_18"/>
    <property type="match status" value="1"/>
</dbReference>
<dbReference type="EMBL" id="JBGCUO010000001">
    <property type="protein sequence ID" value="MEY1660786.1"/>
    <property type="molecule type" value="Genomic_DNA"/>
</dbReference>
<dbReference type="InterPro" id="IPR018062">
    <property type="entry name" value="HTH_AraC-typ_CS"/>
</dbReference>
<dbReference type="SUPFAM" id="SSF46689">
    <property type="entry name" value="Homeodomain-like"/>
    <property type="match status" value="1"/>
</dbReference>
<keyword evidence="6" id="KW-1185">Reference proteome</keyword>
<evidence type="ECO:0000256" key="2">
    <source>
        <dbReference type="ARBA" id="ARBA00023125"/>
    </source>
</evidence>
<evidence type="ECO:0000259" key="4">
    <source>
        <dbReference type="PROSITE" id="PS01124"/>
    </source>
</evidence>
<feature type="domain" description="HTH araC/xylS-type" evidence="4">
    <location>
        <begin position="242"/>
        <end position="340"/>
    </location>
</feature>
<dbReference type="InterPro" id="IPR032687">
    <property type="entry name" value="AraC-type_N"/>
</dbReference>
<evidence type="ECO:0000256" key="3">
    <source>
        <dbReference type="ARBA" id="ARBA00023163"/>
    </source>
</evidence>
<organism evidence="5 6">
    <name type="scientific">Isoalcanivorax beigongshangi</name>
    <dbReference type="NCBI Taxonomy" id="3238810"/>
    <lineage>
        <taxon>Bacteria</taxon>
        <taxon>Pseudomonadati</taxon>
        <taxon>Pseudomonadota</taxon>
        <taxon>Gammaproteobacteria</taxon>
        <taxon>Oceanospirillales</taxon>
        <taxon>Alcanivoracaceae</taxon>
        <taxon>Isoalcanivorax</taxon>
    </lineage>
</organism>
<dbReference type="PROSITE" id="PS01124">
    <property type="entry name" value="HTH_ARAC_FAMILY_2"/>
    <property type="match status" value="1"/>
</dbReference>
<keyword evidence="2" id="KW-0238">DNA-binding</keyword>
<dbReference type="SMART" id="SM00342">
    <property type="entry name" value="HTH_ARAC"/>
    <property type="match status" value="1"/>
</dbReference>